<dbReference type="Proteomes" id="UP000008383">
    <property type="component" value="Unassembled WGS sequence"/>
</dbReference>
<evidence type="ECO:0000256" key="3">
    <source>
        <dbReference type="ARBA" id="ARBA00022833"/>
    </source>
</evidence>
<dbReference type="OrthoDB" id="4172697at2759"/>
<comment type="caution">
    <text evidence="7">The sequence shown here is derived from an EMBL/GenBank/DDBJ whole genome shotgun (WGS) entry which is preliminary data.</text>
</comment>
<evidence type="ECO:0000256" key="5">
    <source>
        <dbReference type="SAM" id="MobiDB-lite"/>
    </source>
</evidence>
<reference evidence="8" key="1">
    <citation type="journal article" date="2011" name="Genome Biol.">
        <title>Comparative and functional genomics provide insights into the pathogenicity of dermatophytic fungi.</title>
        <authorList>
            <person name="Burmester A."/>
            <person name="Shelest E."/>
            <person name="Gloeckner G."/>
            <person name="Heddergott C."/>
            <person name="Schindler S."/>
            <person name="Staib P."/>
            <person name="Heidel A."/>
            <person name="Felder M."/>
            <person name="Petzold A."/>
            <person name="Szafranski K."/>
            <person name="Feuermann M."/>
            <person name="Pedruzzi I."/>
            <person name="Priebe S."/>
            <person name="Groth M."/>
            <person name="Winkler R."/>
            <person name="Li W."/>
            <person name="Kniemeyer O."/>
            <person name="Schroeckh V."/>
            <person name="Hertweck C."/>
            <person name="Hube B."/>
            <person name="White T.C."/>
            <person name="Platzer M."/>
            <person name="Guthke R."/>
            <person name="Heitman J."/>
            <person name="Woestemeyer J."/>
            <person name="Zipfel P.F."/>
            <person name="Monod M."/>
            <person name="Brakhage A.A."/>
        </authorList>
    </citation>
    <scope>NUCLEOTIDE SEQUENCE [LARGE SCALE GENOMIC DNA]</scope>
    <source>
        <strain evidence="8">HKI 0517</strain>
    </source>
</reference>
<dbReference type="SMART" id="SM00064">
    <property type="entry name" value="FYVE"/>
    <property type="match status" value="1"/>
</dbReference>
<dbReference type="GeneID" id="9580007"/>
<dbReference type="PANTHER" id="PTHR47794">
    <property type="entry name" value="VACUOLAR PROTEIN SORTING-ASSOCIATED PROTEIN 27"/>
    <property type="match status" value="1"/>
</dbReference>
<dbReference type="GO" id="GO:0043130">
    <property type="term" value="F:ubiquitin binding"/>
    <property type="evidence" value="ECO:0007669"/>
    <property type="project" value="TreeGrafter"/>
</dbReference>
<gene>
    <name evidence="7" type="ORF">TRV_07690</name>
</gene>
<feature type="compositionally biased region" description="Polar residues" evidence="5">
    <location>
        <begin position="45"/>
        <end position="63"/>
    </location>
</feature>
<feature type="compositionally biased region" description="Low complexity" evidence="5">
    <location>
        <begin position="72"/>
        <end position="88"/>
    </location>
</feature>
<dbReference type="EMBL" id="ACYE01000468">
    <property type="protein sequence ID" value="EFE37666.1"/>
    <property type="molecule type" value="Genomic_DNA"/>
</dbReference>
<feature type="compositionally biased region" description="Low complexity" evidence="5">
    <location>
        <begin position="96"/>
        <end position="107"/>
    </location>
</feature>
<keyword evidence="3" id="KW-0862">Zinc</keyword>
<evidence type="ECO:0000313" key="8">
    <source>
        <dbReference type="Proteomes" id="UP000008383"/>
    </source>
</evidence>
<dbReference type="Gene3D" id="3.30.40.10">
    <property type="entry name" value="Zinc/RING finger domain, C3HC4 (zinc finger)"/>
    <property type="match status" value="1"/>
</dbReference>
<dbReference type="AlphaFoldDB" id="D4DKG8"/>
<proteinExistence type="predicted"/>
<dbReference type="SUPFAM" id="SSF57903">
    <property type="entry name" value="FYVE/PHD zinc finger"/>
    <property type="match status" value="1"/>
</dbReference>
<sequence length="356" mass="39471">MIRKKQSNNQTSTSDGEAKQQPDEQKRPAEEDKEKEDIKRHPGSKQISRQRPSMQVSTANASASRHAPDGQPSPANSASATPTNNSPSSPGPMSAQPQLPHQPLQGQSRQLRPLKTPLYVPAALRRTERPPKPSPLTPPRSVHGSVDGQDGQDGSITPTENLSRRSTVDSTRSGVSRLAQDEWLRDQNLGEVTGSPTREHWKVDSPLPLSQHTYLDIPGTRADSASPSCDSPVCKSFFGIFVRRHHCRHCGHVFCSSHTPYTIPLDQNARFHPDGIPSRSCDLCWAAYRRWEQARTDQLNQIQHNLIANLNAPERSRGWAIEADRLSIADPDADSDENQDGMIATSVPRDWSWSTF</sequence>
<evidence type="ECO:0000313" key="7">
    <source>
        <dbReference type="EMBL" id="EFE37666.1"/>
    </source>
</evidence>
<dbReference type="PROSITE" id="PS50178">
    <property type="entry name" value="ZF_FYVE"/>
    <property type="match status" value="1"/>
</dbReference>
<accession>D4DKG8</accession>
<dbReference type="InterPro" id="IPR013083">
    <property type="entry name" value="Znf_RING/FYVE/PHD"/>
</dbReference>
<keyword evidence="1" id="KW-0479">Metal-binding</keyword>
<evidence type="ECO:0000256" key="1">
    <source>
        <dbReference type="ARBA" id="ARBA00022723"/>
    </source>
</evidence>
<feature type="region of interest" description="Disordered" evidence="5">
    <location>
        <begin position="1"/>
        <end position="176"/>
    </location>
</feature>
<dbReference type="GO" id="GO:0006623">
    <property type="term" value="P:protein targeting to vacuole"/>
    <property type="evidence" value="ECO:0007669"/>
    <property type="project" value="TreeGrafter"/>
</dbReference>
<dbReference type="RefSeq" id="XP_003018311.1">
    <property type="nucleotide sequence ID" value="XM_003018265.1"/>
</dbReference>
<keyword evidence="8" id="KW-1185">Reference proteome</keyword>
<evidence type="ECO:0000256" key="2">
    <source>
        <dbReference type="ARBA" id="ARBA00022771"/>
    </source>
</evidence>
<dbReference type="InterPro" id="IPR017455">
    <property type="entry name" value="Znf_FYVE-rel"/>
</dbReference>
<dbReference type="InterPro" id="IPR000306">
    <property type="entry name" value="Znf_FYVE"/>
</dbReference>
<dbReference type="Pfam" id="PF01363">
    <property type="entry name" value="FYVE"/>
    <property type="match status" value="1"/>
</dbReference>
<dbReference type="GO" id="GO:0033565">
    <property type="term" value="C:ESCRT-0 complex"/>
    <property type="evidence" value="ECO:0007669"/>
    <property type="project" value="TreeGrafter"/>
</dbReference>
<feature type="domain" description="FYVE-type" evidence="6">
    <location>
        <begin position="234"/>
        <end position="289"/>
    </location>
</feature>
<dbReference type="GO" id="GO:0032266">
    <property type="term" value="F:phosphatidylinositol-3-phosphate binding"/>
    <property type="evidence" value="ECO:0007669"/>
    <property type="project" value="TreeGrafter"/>
</dbReference>
<dbReference type="KEGG" id="tve:TRV_07690"/>
<organism evidence="7 8">
    <name type="scientific">Trichophyton verrucosum (strain HKI 0517)</name>
    <dbReference type="NCBI Taxonomy" id="663202"/>
    <lineage>
        <taxon>Eukaryota</taxon>
        <taxon>Fungi</taxon>
        <taxon>Dikarya</taxon>
        <taxon>Ascomycota</taxon>
        <taxon>Pezizomycotina</taxon>
        <taxon>Eurotiomycetes</taxon>
        <taxon>Eurotiomycetidae</taxon>
        <taxon>Onygenales</taxon>
        <taxon>Arthrodermataceae</taxon>
        <taxon>Trichophyton</taxon>
    </lineage>
</organism>
<dbReference type="GO" id="GO:0008270">
    <property type="term" value="F:zinc ion binding"/>
    <property type="evidence" value="ECO:0007669"/>
    <property type="project" value="UniProtKB-KW"/>
</dbReference>
<keyword evidence="2 4" id="KW-0863">Zinc-finger</keyword>
<dbReference type="PANTHER" id="PTHR47794:SF1">
    <property type="entry name" value="VACUOLAR PROTEIN SORTING-ASSOCIATED PROTEIN 27"/>
    <property type="match status" value="1"/>
</dbReference>
<dbReference type="InterPro" id="IPR011011">
    <property type="entry name" value="Znf_FYVE_PHD"/>
</dbReference>
<protein>
    <recommendedName>
        <fullName evidence="6">FYVE-type domain-containing protein</fullName>
    </recommendedName>
</protein>
<dbReference type="HOGENOM" id="CLU_082207_0_0_1"/>
<feature type="compositionally biased region" description="Basic and acidic residues" evidence="5">
    <location>
        <begin position="16"/>
        <end position="40"/>
    </location>
</feature>
<evidence type="ECO:0000256" key="4">
    <source>
        <dbReference type="PROSITE-ProRule" id="PRU00091"/>
    </source>
</evidence>
<name>D4DKG8_TRIVH</name>
<evidence type="ECO:0000259" key="6">
    <source>
        <dbReference type="PROSITE" id="PS50178"/>
    </source>
</evidence>
<dbReference type="CDD" id="cd15760">
    <property type="entry name" value="FYVE_scVPS27p_like"/>
    <property type="match status" value="1"/>
</dbReference>
<dbReference type="GO" id="GO:0043328">
    <property type="term" value="P:protein transport to vacuole involved in ubiquitin-dependent protein catabolic process via the multivesicular body sorting pathway"/>
    <property type="evidence" value="ECO:0007669"/>
    <property type="project" value="TreeGrafter"/>
</dbReference>